<evidence type="ECO:0000259" key="5">
    <source>
        <dbReference type="SMART" id="SM00360"/>
    </source>
</evidence>
<dbReference type="InterPro" id="IPR013520">
    <property type="entry name" value="Ribonucl_H"/>
</dbReference>
<feature type="compositionally biased region" description="Basic and acidic residues" evidence="4">
    <location>
        <begin position="7"/>
        <end position="22"/>
    </location>
</feature>
<dbReference type="EMBL" id="OW240918">
    <property type="protein sequence ID" value="CAH2307178.1"/>
    <property type="molecule type" value="Genomic_DNA"/>
</dbReference>
<name>A0AAD1SPJ0_PELCU</name>
<dbReference type="InterPro" id="IPR047021">
    <property type="entry name" value="REXO1/3/4-like"/>
</dbReference>
<dbReference type="Gene3D" id="3.30.420.10">
    <property type="entry name" value="Ribonuclease H-like superfamily/Ribonuclease H"/>
    <property type="match status" value="1"/>
</dbReference>
<evidence type="ECO:0000256" key="1">
    <source>
        <dbReference type="ARBA" id="ARBA00022722"/>
    </source>
</evidence>
<dbReference type="FunFam" id="3.30.420.10:FF:000175">
    <property type="entry name" value="RNA exonuclease 5"/>
    <property type="match status" value="1"/>
</dbReference>
<organism evidence="7 8">
    <name type="scientific">Pelobates cultripes</name>
    <name type="common">Western spadefoot toad</name>
    <dbReference type="NCBI Taxonomy" id="61616"/>
    <lineage>
        <taxon>Eukaryota</taxon>
        <taxon>Metazoa</taxon>
        <taxon>Chordata</taxon>
        <taxon>Craniata</taxon>
        <taxon>Vertebrata</taxon>
        <taxon>Euteleostomi</taxon>
        <taxon>Amphibia</taxon>
        <taxon>Batrachia</taxon>
        <taxon>Anura</taxon>
        <taxon>Pelobatoidea</taxon>
        <taxon>Pelobatidae</taxon>
        <taxon>Pelobates</taxon>
    </lineage>
</organism>
<dbReference type="InterPro" id="IPR012677">
    <property type="entry name" value="Nucleotide-bd_a/b_plait_sf"/>
</dbReference>
<dbReference type="AlphaFoldDB" id="A0AAD1SPJ0"/>
<evidence type="ECO:0000256" key="3">
    <source>
        <dbReference type="ARBA" id="ARBA00022839"/>
    </source>
</evidence>
<dbReference type="SMART" id="SM00479">
    <property type="entry name" value="EXOIII"/>
    <property type="match status" value="1"/>
</dbReference>
<keyword evidence="2" id="KW-0378">Hydrolase</keyword>
<accession>A0AAD1SPJ0</accession>
<dbReference type="SUPFAM" id="SSF54928">
    <property type="entry name" value="RNA-binding domain, RBD"/>
    <property type="match status" value="1"/>
</dbReference>
<dbReference type="CDD" id="cd06145">
    <property type="entry name" value="REX1_like"/>
    <property type="match status" value="1"/>
</dbReference>
<dbReference type="InterPro" id="IPR012337">
    <property type="entry name" value="RNaseH-like_sf"/>
</dbReference>
<feature type="domain" description="RRM" evidence="5">
    <location>
        <begin position="535"/>
        <end position="604"/>
    </location>
</feature>
<keyword evidence="3 7" id="KW-0269">Exonuclease</keyword>
<dbReference type="Pfam" id="PF00076">
    <property type="entry name" value="RRM_1"/>
    <property type="match status" value="1"/>
</dbReference>
<protein>
    <submittedName>
        <fullName evidence="7">RNA exonuclease 5 isoform X1</fullName>
    </submittedName>
</protein>
<keyword evidence="1" id="KW-0540">Nuclease</keyword>
<dbReference type="Gene3D" id="3.30.70.330">
    <property type="match status" value="2"/>
</dbReference>
<dbReference type="SUPFAM" id="SSF53098">
    <property type="entry name" value="Ribonuclease H-like"/>
    <property type="match status" value="1"/>
</dbReference>
<dbReference type="GO" id="GO:0003723">
    <property type="term" value="F:RNA binding"/>
    <property type="evidence" value="ECO:0007669"/>
    <property type="project" value="InterPro"/>
</dbReference>
<dbReference type="PANTHER" id="PTHR12801:SF82">
    <property type="entry name" value="RNA EXONUCLEASE 5"/>
    <property type="match status" value="1"/>
</dbReference>
<proteinExistence type="predicted"/>
<evidence type="ECO:0000313" key="7">
    <source>
        <dbReference type="EMBL" id="CAH2307178.1"/>
    </source>
</evidence>
<dbReference type="InterPro" id="IPR035979">
    <property type="entry name" value="RBD_domain_sf"/>
</dbReference>
<dbReference type="GO" id="GO:0005634">
    <property type="term" value="C:nucleus"/>
    <property type="evidence" value="ECO:0007669"/>
    <property type="project" value="TreeGrafter"/>
</dbReference>
<evidence type="ECO:0000256" key="4">
    <source>
        <dbReference type="SAM" id="MobiDB-lite"/>
    </source>
</evidence>
<feature type="domain" description="Exonuclease" evidence="6">
    <location>
        <begin position="240"/>
        <end position="398"/>
    </location>
</feature>
<evidence type="ECO:0000313" key="8">
    <source>
        <dbReference type="Proteomes" id="UP001295444"/>
    </source>
</evidence>
<feature type="region of interest" description="Disordered" evidence="4">
    <location>
        <begin position="1"/>
        <end position="34"/>
    </location>
</feature>
<dbReference type="Proteomes" id="UP001295444">
    <property type="component" value="Chromosome 07"/>
</dbReference>
<reference evidence="7" key="1">
    <citation type="submission" date="2022-03" db="EMBL/GenBank/DDBJ databases">
        <authorList>
            <person name="Alioto T."/>
            <person name="Alioto T."/>
            <person name="Gomez Garrido J."/>
        </authorList>
    </citation>
    <scope>NUCLEOTIDE SEQUENCE</scope>
</reference>
<dbReference type="GO" id="GO:0004527">
    <property type="term" value="F:exonuclease activity"/>
    <property type="evidence" value="ECO:0007669"/>
    <property type="project" value="UniProtKB-KW"/>
</dbReference>
<dbReference type="Pfam" id="PF00929">
    <property type="entry name" value="RNase_T"/>
    <property type="match status" value="1"/>
</dbReference>
<feature type="domain" description="RRM" evidence="5">
    <location>
        <begin position="630"/>
        <end position="699"/>
    </location>
</feature>
<dbReference type="InterPro" id="IPR036397">
    <property type="entry name" value="RNaseH_sf"/>
</dbReference>
<dbReference type="InterPro" id="IPR000504">
    <property type="entry name" value="RRM_dom"/>
</dbReference>
<dbReference type="InterPro" id="IPR034922">
    <property type="entry name" value="REX1-like_exo"/>
</dbReference>
<dbReference type="PANTHER" id="PTHR12801">
    <property type="entry name" value="RNA EXONUCLEASE REXO1 / RECO3 FAMILY MEMBER-RELATED"/>
    <property type="match status" value="1"/>
</dbReference>
<sequence>MNMAHETLNDCKRPKNDYVNERKQKKKRVESESRQKINGAELQRLKKTPRLSPALFWDDCEIQHKQIYELLKYAALGKAHNAPQPSWCHIHHQKRLRNIAVIILQNLSQLHFYKFYLHFRCIRRLFKHRFRLPPQSSHFIASLVGVDQHDLTNRKTKNPDNHCKSSLDYSDLPGIKAMLAYKEFLLHPTIRKYGEKKQGLTRYLLSTEELRKNDYPVLGSSDIAHFVHSGCTGEVTDSSPLFGLDCEMCLTTRGNELTRISLVAANGQCIMDELVKPDNEILNYMTRFSGITKNMLLPVTTKLKDIQEKVKTLLPSNAVLVGHSLENDLRALQMIHANVIDTALLYAGEQGRKYRLKFLAQAVLGREIQREEVIGHNPFEDAKAALDLAQYFIQQGPGKVAELNVGKILRNINNPNGSLAAQEASSVLQHNGFIHLLNTVTRNADLPATEPSFVESLHSSGRKITYVTEIDDRNNVSPSFEHILCTSDEEVLERACNLIPVSPISVVEFCTRKINSEYNDVLEAKVKSKFAEMMTVFAGPFKKDFCLKSIKREFQSCGPIHSLSIVSETYQPFICIKYCVLEAAKLALENLNETNVNGCWIKVQSLLNCKTLDCEYLISELEEDLENKDVIYVSGFRKPLTEEFLQQQFSHLRDIKAILLPSNEASKKPARHCFLKFQSSQSAILAADYIRAQGGLRCRKALTASHLHRWIQECVNLPPVEQPHNEDIPPKEQDLAVLIKNVDRKISRLYKCLKGNSLCLVLFPGANRSNGKLPGFGFMGIKGS</sequence>
<evidence type="ECO:0000259" key="6">
    <source>
        <dbReference type="SMART" id="SM00479"/>
    </source>
</evidence>
<keyword evidence="8" id="KW-1185">Reference proteome</keyword>
<gene>
    <name evidence="7" type="ORF">PECUL_23A013126</name>
</gene>
<evidence type="ECO:0000256" key="2">
    <source>
        <dbReference type="ARBA" id="ARBA00022801"/>
    </source>
</evidence>
<dbReference type="SMART" id="SM00360">
    <property type="entry name" value="RRM"/>
    <property type="match status" value="2"/>
</dbReference>